<feature type="region of interest" description="Disordered" evidence="1">
    <location>
        <begin position="1"/>
        <end position="20"/>
    </location>
</feature>
<dbReference type="EMBL" id="HACA01014819">
    <property type="protein sequence ID" value="CDW32180.1"/>
    <property type="molecule type" value="Transcribed_RNA"/>
</dbReference>
<proteinExistence type="predicted"/>
<reference evidence="2" key="1">
    <citation type="submission" date="2014-05" db="EMBL/GenBank/DDBJ databases">
        <authorList>
            <person name="Chronopoulou M."/>
        </authorList>
    </citation>
    <scope>NUCLEOTIDE SEQUENCE</scope>
    <source>
        <tissue evidence="2">Whole organism</tissue>
    </source>
</reference>
<name>A0A0K2U251_LEPSM</name>
<protein>
    <submittedName>
        <fullName evidence="2">Uncharacterized protein</fullName>
    </submittedName>
</protein>
<accession>A0A0K2U251</accession>
<dbReference type="AlphaFoldDB" id="A0A0K2U251"/>
<evidence type="ECO:0000256" key="1">
    <source>
        <dbReference type="SAM" id="MobiDB-lite"/>
    </source>
</evidence>
<evidence type="ECO:0000313" key="2">
    <source>
        <dbReference type="EMBL" id="CDW32180.1"/>
    </source>
</evidence>
<feature type="non-terminal residue" evidence="2">
    <location>
        <position position="1"/>
    </location>
</feature>
<organism evidence="2">
    <name type="scientific">Lepeophtheirus salmonis</name>
    <name type="common">Salmon louse</name>
    <name type="synonym">Caligus salmonis</name>
    <dbReference type="NCBI Taxonomy" id="72036"/>
    <lineage>
        <taxon>Eukaryota</taxon>
        <taxon>Metazoa</taxon>
        <taxon>Ecdysozoa</taxon>
        <taxon>Arthropoda</taxon>
        <taxon>Crustacea</taxon>
        <taxon>Multicrustacea</taxon>
        <taxon>Hexanauplia</taxon>
        <taxon>Copepoda</taxon>
        <taxon>Siphonostomatoida</taxon>
        <taxon>Caligidae</taxon>
        <taxon>Lepeophtheirus</taxon>
    </lineage>
</organism>
<sequence>PSENGEATFDTSNERNPSSPLQDSFEFFWRLLIPLQPDATTLDYTFWVLVEGKACSVCQLALGLHDRGLHLQWVLGLPPPPGSHHCRCTND</sequence>